<protein>
    <recommendedName>
        <fullName evidence="2">Myb-like domain-containing protein</fullName>
    </recommendedName>
</protein>
<feature type="compositionally biased region" description="Polar residues" evidence="1">
    <location>
        <begin position="35"/>
        <end position="51"/>
    </location>
</feature>
<dbReference type="AlphaFoldDB" id="A0A4S8M182"/>
<keyword evidence="4" id="KW-1185">Reference proteome</keyword>
<feature type="region of interest" description="Disordered" evidence="1">
    <location>
        <begin position="1"/>
        <end position="127"/>
    </location>
</feature>
<sequence length="366" mass="42150">MARSHSRSTQQNPKSQSRALSNVPRRSKRIRRSQAHPSPSQSPEPNVRQTDPATPQPRSPSPPWDCENHSIRSGTPSASDTEDQVNSHPDEEADDVVDEPSDDETSDRDDSTQGDVQQSRNARSPNWKPWQDRYLVQMVDKLRPFEVGRHEVRNAWDELAAALKKESSQQSSKSTIDRTGSACRSRFHSLMKFHEQEQTRSKQKTGTNEEVDAHIRLLDNLVEQYHESKLTSKDTNQHKLDLEKQAGLEIRDAAMRSLVPRENLTDVAEGDASIRERQGQRKRKRSSSDASDKENGSSPKKSRRKKLDDILVEHNAIDEVRLREAREREEQIHRENIELQHQMIGVLQNLNEGMKEMREENRELRM</sequence>
<accession>A0A4S8M182</accession>
<feature type="domain" description="Myb-like" evidence="2">
    <location>
        <begin position="119"/>
        <end position="191"/>
    </location>
</feature>
<dbReference type="PROSITE" id="PS50090">
    <property type="entry name" value="MYB_LIKE"/>
    <property type="match status" value="1"/>
</dbReference>
<feature type="compositionally biased region" description="Acidic residues" evidence="1">
    <location>
        <begin position="91"/>
        <end position="107"/>
    </location>
</feature>
<feature type="region of interest" description="Disordered" evidence="1">
    <location>
        <begin position="261"/>
        <end position="310"/>
    </location>
</feature>
<organism evidence="3 4">
    <name type="scientific">Dendrothele bispora (strain CBS 962.96)</name>
    <dbReference type="NCBI Taxonomy" id="1314807"/>
    <lineage>
        <taxon>Eukaryota</taxon>
        <taxon>Fungi</taxon>
        <taxon>Dikarya</taxon>
        <taxon>Basidiomycota</taxon>
        <taxon>Agaricomycotina</taxon>
        <taxon>Agaricomycetes</taxon>
        <taxon>Agaricomycetidae</taxon>
        <taxon>Agaricales</taxon>
        <taxon>Agaricales incertae sedis</taxon>
        <taxon>Dendrothele</taxon>
    </lineage>
</organism>
<reference evidence="3 4" key="1">
    <citation type="journal article" date="2019" name="Nat. Ecol. Evol.">
        <title>Megaphylogeny resolves global patterns of mushroom evolution.</title>
        <authorList>
            <person name="Varga T."/>
            <person name="Krizsan K."/>
            <person name="Foldi C."/>
            <person name="Dima B."/>
            <person name="Sanchez-Garcia M."/>
            <person name="Sanchez-Ramirez S."/>
            <person name="Szollosi G.J."/>
            <person name="Szarkandi J.G."/>
            <person name="Papp V."/>
            <person name="Albert L."/>
            <person name="Andreopoulos W."/>
            <person name="Angelini C."/>
            <person name="Antonin V."/>
            <person name="Barry K.W."/>
            <person name="Bougher N.L."/>
            <person name="Buchanan P."/>
            <person name="Buyck B."/>
            <person name="Bense V."/>
            <person name="Catcheside P."/>
            <person name="Chovatia M."/>
            <person name="Cooper J."/>
            <person name="Damon W."/>
            <person name="Desjardin D."/>
            <person name="Finy P."/>
            <person name="Geml J."/>
            <person name="Haridas S."/>
            <person name="Hughes K."/>
            <person name="Justo A."/>
            <person name="Karasinski D."/>
            <person name="Kautmanova I."/>
            <person name="Kiss B."/>
            <person name="Kocsube S."/>
            <person name="Kotiranta H."/>
            <person name="LaButti K.M."/>
            <person name="Lechner B.E."/>
            <person name="Liimatainen K."/>
            <person name="Lipzen A."/>
            <person name="Lukacs Z."/>
            <person name="Mihaltcheva S."/>
            <person name="Morgado L.N."/>
            <person name="Niskanen T."/>
            <person name="Noordeloos M.E."/>
            <person name="Ohm R.A."/>
            <person name="Ortiz-Santana B."/>
            <person name="Ovrebo C."/>
            <person name="Racz N."/>
            <person name="Riley R."/>
            <person name="Savchenko A."/>
            <person name="Shiryaev A."/>
            <person name="Soop K."/>
            <person name="Spirin V."/>
            <person name="Szebenyi C."/>
            <person name="Tomsovsky M."/>
            <person name="Tulloss R.E."/>
            <person name="Uehling J."/>
            <person name="Grigoriev I.V."/>
            <person name="Vagvolgyi C."/>
            <person name="Papp T."/>
            <person name="Martin F.M."/>
            <person name="Miettinen O."/>
            <person name="Hibbett D.S."/>
            <person name="Nagy L.G."/>
        </authorList>
    </citation>
    <scope>NUCLEOTIDE SEQUENCE [LARGE SCALE GENOMIC DNA]</scope>
    <source>
        <strain evidence="3 4">CBS 962.96</strain>
    </source>
</reference>
<gene>
    <name evidence="3" type="ORF">K435DRAFT_778860</name>
</gene>
<feature type="compositionally biased region" description="Polar residues" evidence="1">
    <location>
        <begin position="7"/>
        <end position="20"/>
    </location>
</feature>
<evidence type="ECO:0000259" key="2">
    <source>
        <dbReference type="PROSITE" id="PS50090"/>
    </source>
</evidence>
<evidence type="ECO:0000313" key="4">
    <source>
        <dbReference type="Proteomes" id="UP000297245"/>
    </source>
</evidence>
<feature type="compositionally biased region" description="Pro residues" evidence="1">
    <location>
        <begin position="54"/>
        <end position="63"/>
    </location>
</feature>
<dbReference type="OrthoDB" id="3265199at2759"/>
<dbReference type="InterPro" id="IPR001005">
    <property type="entry name" value="SANT/Myb"/>
</dbReference>
<proteinExistence type="predicted"/>
<name>A0A4S8M182_DENBC</name>
<dbReference type="EMBL" id="ML179191">
    <property type="protein sequence ID" value="THU95829.1"/>
    <property type="molecule type" value="Genomic_DNA"/>
</dbReference>
<feature type="compositionally biased region" description="Polar residues" evidence="1">
    <location>
        <begin position="113"/>
        <end position="124"/>
    </location>
</feature>
<feature type="compositionally biased region" description="Basic residues" evidence="1">
    <location>
        <begin position="25"/>
        <end position="34"/>
    </location>
</feature>
<feature type="compositionally biased region" description="Polar residues" evidence="1">
    <location>
        <begin position="71"/>
        <end position="87"/>
    </location>
</feature>
<feature type="compositionally biased region" description="Basic and acidic residues" evidence="1">
    <location>
        <begin position="286"/>
        <end position="295"/>
    </location>
</feature>
<evidence type="ECO:0000256" key="1">
    <source>
        <dbReference type="SAM" id="MobiDB-lite"/>
    </source>
</evidence>
<dbReference type="Proteomes" id="UP000297245">
    <property type="component" value="Unassembled WGS sequence"/>
</dbReference>
<evidence type="ECO:0000313" key="3">
    <source>
        <dbReference type="EMBL" id="THU95829.1"/>
    </source>
</evidence>